<evidence type="ECO:0000313" key="6">
    <source>
        <dbReference type="EMBL" id="XCI28096.1"/>
    </source>
</evidence>
<dbReference type="PANTHER" id="PTHR35529">
    <property type="entry name" value="MANGANESE EFFLUX PUMP MNTP-RELATED"/>
    <property type="match status" value="1"/>
</dbReference>
<reference evidence="6" key="2">
    <citation type="submission" date="2024-06" db="EMBL/GenBank/DDBJ databases">
        <authorList>
            <person name="Petrova K.O."/>
            <person name="Toshchakov S.V."/>
            <person name="Boltjanskaja Y.V."/>
            <person name="Kevbrin V.V."/>
        </authorList>
    </citation>
    <scope>NUCLEOTIDE SEQUENCE</scope>
    <source>
        <strain evidence="6">Z-710</strain>
    </source>
</reference>
<reference evidence="6" key="1">
    <citation type="journal article" date="2018" name="Antonie Van Leeuwenhoek">
        <title>Proteinivorax hydrogeniformans sp. nov., an anaerobic, haloalkaliphilic bacterium fermenting proteinaceous compounds with high hydrogen production.</title>
        <authorList>
            <person name="Boltyanskaya Y."/>
            <person name="Detkova E."/>
            <person name="Pimenov N."/>
            <person name="Kevbrin V."/>
        </authorList>
    </citation>
    <scope>NUCLEOTIDE SEQUENCE</scope>
    <source>
        <strain evidence="6">Z-710</strain>
    </source>
</reference>
<dbReference type="InterPro" id="IPR014205">
    <property type="entry name" value="Spore_YtaF"/>
</dbReference>
<evidence type="ECO:0000256" key="2">
    <source>
        <dbReference type="ARBA" id="ARBA00022692"/>
    </source>
</evidence>
<accession>A0AAU8HRM8</accession>
<dbReference type="PANTHER" id="PTHR35529:SF2">
    <property type="entry name" value="SPORULATION PROTEIN YTAF-RELATED"/>
    <property type="match status" value="1"/>
</dbReference>
<sequence length="206" mass="21779">MEVWAMLLIGMAVSIDGLGAGVAYGINRVRMSWLTIVLVSVASGFAIYASLLGGRLFSYFLTPTVAETIGAGILMLMGIFLFTNGIKTLLSKAKQNGIESKKWYQSILDILKQPMAADIDKSGTISHYEGVLLGVALAMDAFGAGFGAALSGASPEIMAATVVVFKGIMLTCGLYLGAIFSNLQWQGILILLPGIIFFTLGTINLL</sequence>
<evidence type="ECO:0000256" key="1">
    <source>
        <dbReference type="ARBA" id="ARBA00022475"/>
    </source>
</evidence>
<dbReference type="InterPro" id="IPR003810">
    <property type="entry name" value="Mntp/YtaF"/>
</dbReference>
<feature type="transmembrane region" description="Helical" evidence="5">
    <location>
        <begin position="157"/>
        <end position="180"/>
    </location>
</feature>
<keyword evidence="1" id="KW-1003">Cell membrane</keyword>
<dbReference type="Pfam" id="PF02659">
    <property type="entry name" value="Mntp"/>
    <property type="match status" value="1"/>
</dbReference>
<feature type="transmembrane region" description="Helical" evidence="5">
    <location>
        <begin position="131"/>
        <end position="151"/>
    </location>
</feature>
<name>A0AAU8HRM8_9FIRM</name>
<keyword evidence="4 5" id="KW-0472">Membrane</keyword>
<feature type="transmembrane region" description="Helical" evidence="5">
    <location>
        <begin position="187"/>
        <end position="205"/>
    </location>
</feature>
<evidence type="ECO:0000256" key="3">
    <source>
        <dbReference type="ARBA" id="ARBA00022989"/>
    </source>
</evidence>
<dbReference type="NCBIfam" id="TIGR02840">
    <property type="entry name" value="spore_YtaF"/>
    <property type="match status" value="1"/>
</dbReference>
<keyword evidence="2 5" id="KW-0812">Transmembrane</keyword>
<feature type="transmembrane region" description="Helical" evidence="5">
    <location>
        <begin position="6"/>
        <end position="26"/>
    </location>
</feature>
<protein>
    <submittedName>
        <fullName evidence="6">Sporulation membrane protein YtaF</fullName>
    </submittedName>
</protein>
<feature type="transmembrane region" description="Helical" evidence="5">
    <location>
        <begin position="33"/>
        <end position="51"/>
    </location>
</feature>
<evidence type="ECO:0000256" key="5">
    <source>
        <dbReference type="SAM" id="Phobius"/>
    </source>
</evidence>
<proteinExistence type="predicted"/>
<dbReference type="RefSeq" id="WP_353892673.1">
    <property type="nucleotide sequence ID" value="NZ_CP159485.1"/>
</dbReference>
<dbReference type="AlphaFoldDB" id="A0AAU8HRM8"/>
<evidence type="ECO:0000256" key="4">
    <source>
        <dbReference type="ARBA" id="ARBA00023136"/>
    </source>
</evidence>
<organism evidence="6">
    <name type="scientific">Proteinivorax hydrogeniformans</name>
    <dbReference type="NCBI Taxonomy" id="1826727"/>
    <lineage>
        <taxon>Bacteria</taxon>
        <taxon>Bacillati</taxon>
        <taxon>Bacillota</taxon>
        <taxon>Clostridia</taxon>
        <taxon>Eubacteriales</taxon>
        <taxon>Proteinivoracaceae</taxon>
        <taxon>Proteinivorax</taxon>
    </lineage>
</organism>
<keyword evidence="3 5" id="KW-1133">Transmembrane helix</keyword>
<dbReference type="EMBL" id="CP159485">
    <property type="protein sequence ID" value="XCI28096.1"/>
    <property type="molecule type" value="Genomic_DNA"/>
</dbReference>
<gene>
    <name evidence="6" type="primary">ytaF</name>
    <name evidence="6" type="ORF">PRVXH_002041</name>
</gene>
<feature type="transmembrane region" description="Helical" evidence="5">
    <location>
        <begin position="57"/>
        <end position="82"/>
    </location>
</feature>